<gene>
    <name evidence="2" type="ORF">LCGC14_2969400</name>
</gene>
<name>A0A0F8ZHM9_9ZZZZ</name>
<proteinExistence type="predicted"/>
<evidence type="ECO:0000313" key="2">
    <source>
        <dbReference type="EMBL" id="KKK65909.1"/>
    </source>
</evidence>
<dbReference type="AlphaFoldDB" id="A0A0F8ZHM9"/>
<dbReference type="NCBIfam" id="NF012206">
    <property type="entry name" value="LktA_tand_53"/>
    <property type="match status" value="2"/>
</dbReference>
<protein>
    <submittedName>
        <fullName evidence="2">Uncharacterized protein</fullName>
    </submittedName>
</protein>
<evidence type="ECO:0000256" key="1">
    <source>
        <dbReference type="SAM" id="MobiDB-lite"/>
    </source>
</evidence>
<feature type="non-terminal residue" evidence="2">
    <location>
        <position position="371"/>
    </location>
</feature>
<feature type="compositionally biased region" description="Polar residues" evidence="1">
    <location>
        <begin position="39"/>
        <end position="48"/>
    </location>
</feature>
<reference evidence="2" key="1">
    <citation type="journal article" date="2015" name="Nature">
        <title>Complex archaea that bridge the gap between prokaryotes and eukaryotes.</title>
        <authorList>
            <person name="Spang A."/>
            <person name="Saw J.H."/>
            <person name="Jorgensen S.L."/>
            <person name="Zaremba-Niedzwiedzka K."/>
            <person name="Martijn J."/>
            <person name="Lind A.E."/>
            <person name="van Eijk R."/>
            <person name="Schleper C."/>
            <person name="Guy L."/>
            <person name="Ettema T.J."/>
        </authorList>
    </citation>
    <scope>NUCLEOTIDE SEQUENCE</scope>
</reference>
<sequence length="371" mass="36006">STNDPDSNQHPNDHDYAQLVSIYTHLDEVPVDDGGGGNQRSTPSTESPSFGKIVSITPSADNVSGIAISATNQDDIEAFVLGVAGAGGAAVAVSAAVNIISANTEAYIGSNAQINTTGSPADGQSVIVGAANDFRHIAVSGALAVSGGGSVAPAVDVTVLTNTTSARIDGGAVVNADDDVIVTADAAEDILLVGVGIAGGLVGFGGAVGVLIVNNTTEAKVGGNITAGGNVFVSANDDTDVLVIDGAVGAGLAGIGVSVGVIDLNKNTTAAVLNGAIVNARGIGTGSTVLNGTMSGTDADPTGFNTTTAKGLTVQAMSSEEVYHFAFAIGAGWVGLAGGILVTDVASNTLAYIGNAAVNQTGNGSAAGGQD</sequence>
<feature type="region of interest" description="Disordered" evidence="1">
    <location>
        <begin position="28"/>
        <end position="52"/>
    </location>
</feature>
<dbReference type="InterPro" id="IPR047881">
    <property type="entry name" value="LktA_repeat"/>
</dbReference>
<comment type="caution">
    <text evidence="2">The sequence shown here is derived from an EMBL/GenBank/DDBJ whole genome shotgun (WGS) entry which is preliminary data.</text>
</comment>
<accession>A0A0F8ZHM9</accession>
<dbReference type="EMBL" id="LAZR01060333">
    <property type="protein sequence ID" value="KKK65909.1"/>
    <property type="molecule type" value="Genomic_DNA"/>
</dbReference>
<organism evidence="2">
    <name type="scientific">marine sediment metagenome</name>
    <dbReference type="NCBI Taxonomy" id="412755"/>
    <lineage>
        <taxon>unclassified sequences</taxon>
        <taxon>metagenomes</taxon>
        <taxon>ecological metagenomes</taxon>
    </lineage>
</organism>
<feature type="non-terminal residue" evidence="2">
    <location>
        <position position="1"/>
    </location>
</feature>